<dbReference type="AlphaFoldDB" id="A0A8K0CNT5"/>
<feature type="region of interest" description="Disordered" evidence="1">
    <location>
        <begin position="1"/>
        <end position="43"/>
    </location>
</feature>
<accession>A0A8K0CNT5</accession>
<gene>
    <name evidence="2" type="ORF">ILUMI_17571</name>
</gene>
<comment type="caution">
    <text evidence="2">The sequence shown here is derived from an EMBL/GenBank/DDBJ whole genome shotgun (WGS) entry which is preliminary data.</text>
</comment>
<protein>
    <submittedName>
        <fullName evidence="2">Uncharacterized protein</fullName>
    </submittedName>
</protein>
<dbReference type="Proteomes" id="UP000801492">
    <property type="component" value="Unassembled WGS sequence"/>
</dbReference>
<keyword evidence="3" id="KW-1185">Reference proteome</keyword>
<evidence type="ECO:0000313" key="2">
    <source>
        <dbReference type="EMBL" id="KAF2888602.1"/>
    </source>
</evidence>
<organism evidence="2 3">
    <name type="scientific">Ignelater luminosus</name>
    <name type="common">Cucubano</name>
    <name type="synonym">Pyrophorus luminosus</name>
    <dbReference type="NCBI Taxonomy" id="2038154"/>
    <lineage>
        <taxon>Eukaryota</taxon>
        <taxon>Metazoa</taxon>
        <taxon>Ecdysozoa</taxon>
        <taxon>Arthropoda</taxon>
        <taxon>Hexapoda</taxon>
        <taxon>Insecta</taxon>
        <taxon>Pterygota</taxon>
        <taxon>Neoptera</taxon>
        <taxon>Endopterygota</taxon>
        <taxon>Coleoptera</taxon>
        <taxon>Polyphaga</taxon>
        <taxon>Elateriformia</taxon>
        <taxon>Elateroidea</taxon>
        <taxon>Elateridae</taxon>
        <taxon>Agrypninae</taxon>
        <taxon>Pyrophorini</taxon>
        <taxon>Ignelater</taxon>
    </lineage>
</organism>
<sequence length="127" mass="14440">MSSDDEYTTDDQTRKRRPAGKEIGAEFSKSIKTMKTPPKAQNKEETMLDTILKTIQDMKIETEDNAGIKESMEVFIKQHLGLGVQIKEARKLGEKVCLISLESELDEIQQLSHKTKKRNTETNDKNG</sequence>
<feature type="compositionally biased region" description="Basic and acidic residues" evidence="1">
    <location>
        <begin position="118"/>
        <end position="127"/>
    </location>
</feature>
<evidence type="ECO:0000313" key="3">
    <source>
        <dbReference type="Proteomes" id="UP000801492"/>
    </source>
</evidence>
<dbReference type="EMBL" id="VTPC01075678">
    <property type="protein sequence ID" value="KAF2888602.1"/>
    <property type="molecule type" value="Genomic_DNA"/>
</dbReference>
<feature type="region of interest" description="Disordered" evidence="1">
    <location>
        <begin position="108"/>
        <end position="127"/>
    </location>
</feature>
<evidence type="ECO:0000256" key="1">
    <source>
        <dbReference type="SAM" id="MobiDB-lite"/>
    </source>
</evidence>
<proteinExistence type="predicted"/>
<name>A0A8K0CNT5_IGNLU</name>
<dbReference type="OrthoDB" id="7395641at2759"/>
<reference evidence="2" key="1">
    <citation type="submission" date="2019-08" db="EMBL/GenBank/DDBJ databases">
        <title>The genome of the North American firefly Photinus pyralis.</title>
        <authorList>
            <consortium name="Photinus pyralis genome working group"/>
            <person name="Fallon T.R."/>
            <person name="Sander Lower S.E."/>
            <person name="Weng J.-K."/>
        </authorList>
    </citation>
    <scope>NUCLEOTIDE SEQUENCE</scope>
    <source>
        <strain evidence="2">TRF0915ILg1</strain>
        <tissue evidence="2">Whole body</tissue>
    </source>
</reference>